<sequence>MSSSFKVVEHHTPCQSIREYPQATSTYQEEVLHLSAKQYIPLNRTPQEGDVTILAAHASAFPKELYEPLWEDLLKQSEKAGYGIRSIWMADVANQGASYVLNEGKTGNDPNYADHARDLLCLINTHRSEFTRPIIGVGHSMGTISLSLLAQMHPRLLTSIVMLDAIIVHKPLPAWVPMTRMPSFRRDLWPSRQAAEAAFRKNVLLKPFDPRVVDEILQHMLWLYGTKSYTMDPIERSEKMKRTGTEWNGSGGAAMGRVKEEFIEDTGHFLCFEKIKETAEKVSEWLDSEVKIWKDLERVTIDKKWHEKDVVGRQCMDENWLKGVKAWKGDAAMPLTIATMSLITREDLPLAIIYFSLSLYYQPLAYLFLGLRILYSIFSGPDDSNKKQPTATTTCSSSSFFSIDLEFVALGLIYHYLTNLGLNWAAGFFALRMIYVALISEDEVKEVKRFKVYPDWKDERRWHYVDVGEELGWKGWWDREAPMIQKHPHKDPFAQTHLLNLPQAEPPALTEEETYAIQDQLQLWMHQTTPTHTTNFQSRARNMLIAYLYLLAWVLFFTTLFTCWYRRCKDRERKRAAAKKKNEEGWKKHIAANMADANGQIENTDAIILSIIFCLIFCLVWCTSCCQPREKPMTDEELKKHVYRVYWEPTDKRMWYYENRLAVPDRLGYWDGDGNYHWRH</sequence>
<feature type="transmembrane region" description="Helical" evidence="1">
    <location>
        <begin position="606"/>
        <end position="626"/>
    </location>
</feature>
<dbReference type="Gene3D" id="3.40.50.1820">
    <property type="entry name" value="alpha/beta hydrolase"/>
    <property type="match status" value="1"/>
</dbReference>
<dbReference type="InterPro" id="IPR050266">
    <property type="entry name" value="AB_hydrolase_sf"/>
</dbReference>
<dbReference type="GO" id="GO:0046464">
    <property type="term" value="P:acylglycerol catabolic process"/>
    <property type="evidence" value="ECO:0007669"/>
    <property type="project" value="TreeGrafter"/>
</dbReference>
<dbReference type="InterPro" id="IPR029058">
    <property type="entry name" value="AB_hydrolase_fold"/>
</dbReference>
<comment type="caution">
    <text evidence="3">The sequence shown here is derived from an EMBL/GenBank/DDBJ whole genome shotgun (WGS) entry which is preliminary data.</text>
</comment>
<dbReference type="InterPro" id="IPR000073">
    <property type="entry name" value="AB_hydrolase_1"/>
</dbReference>
<accession>A0A4V4IMI3</accession>
<dbReference type="PANTHER" id="PTHR43798">
    <property type="entry name" value="MONOACYLGLYCEROL LIPASE"/>
    <property type="match status" value="1"/>
</dbReference>
<evidence type="ECO:0000256" key="1">
    <source>
        <dbReference type="SAM" id="Phobius"/>
    </source>
</evidence>
<evidence type="ECO:0000259" key="2">
    <source>
        <dbReference type="Pfam" id="PF12697"/>
    </source>
</evidence>
<name>A0A4V4IMI3_AURPU</name>
<gene>
    <name evidence="3" type="ORF">D6D20_07222</name>
</gene>
<keyword evidence="1" id="KW-0472">Membrane</keyword>
<proteinExistence type="predicted"/>
<feature type="domain" description="AB hydrolase-1" evidence="2">
    <location>
        <begin position="72"/>
        <end position="223"/>
    </location>
</feature>
<dbReference type="Pfam" id="PF12697">
    <property type="entry name" value="Abhydrolase_6"/>
    <property type="match status" value="1"/>
</dbReference>
<dbReference type="PANTHER" id="PTHR43798:SF5">
    <property type="entry name" value="MONOACYLGLYCEROL LIPASE ABHD6"/>
    <property type="match status" value="1"/>
</dbReference>
<protein>
    <submittedName>
        <fullName evidence="3">Putative toxin biosynthesis protein</fullName>
    </submittedName>
</protein>
<dbReference type="AlphaFoldDB" id="A0A4V4IMI3"/>
<keyword evidence="1" id="KW-0812">Transmembrane</keyword>
<dbReference type="EMBL" id="QZAN01000095">
    <property type="protein sequence ID" value="THW58444.1"/>
    <property type="molecule type" value="Genomic_DNA"/>
</dbReference>
<dbReference type="SUPFAM" id="SSF53474">
    <property type="entry name" value="alpha/beta-Hydrolases"/>
    <property type="match status" value="1"/>
</dbReference>
<dbReference type="GO" id="GO:0047372">
    <property type="term" value="F:monoacylglycerol lipase activity"/>
    <property type="evidence" value="ECO:0007669"/>
    <property type="project" value="TreeGrafter"/>
</dbReference>
<feature type="transmembrane region" description="Helical" evidence="1">
    <location>
        <begin position="544"/>
        <end position="565"/>
    </location>
</feature>
<dbReference type="Proteomes" id="UP000310421">
    <property type="component" value="Unassembled WGS sequence"/>
</dbReference>
<evidence type="ECO:0000313" key="3">
    <source>
        <dbReference type="EMBL" id="THW58444.1"/>
    </source>
</evidence>
<dbReference type="GO" id="GO:0016020">
    <property type="term" value="C:membrane"/>
    <property type="evidence" value="ECO:0007669"/>
    <property type="project" value="TreeGrafter"/>
</dbReference>
<organism evidence="3 4">
    <name type="scientific">Aureobasidium pullulans</name>
    <name type="common">Black yeast</name>
    <name type="synonym">Pullularia pullulans</name>
    <dbReference type="NCBI Taxonomy" id="5580"/>
    <lineage>
        <taxon>Eukaryota</taxon>
        <taxon>Fungi</taxon>
        <taxon>Dikarya</taxon>
        <taxon>Ascomycota</taxon>
        <taxon>Pezizomycotina</taxon>
        <taxon>Dothideomycetes</taxon>
        <taxon>Dothideomycetidae</taxon>
        <taxon>Dothideales</taxon>
        <taxon>Saccotheciaceae</taxon>
        <taxon>Aureobasidium</taxon>
    </lineage>
</organism>
<reference evidence="3 4" key="1">
    <citation type="submission" date="2018-10" db="EMBL/GenBank/DDBJ databases">
        <title>Fifty Aureobasidium pullulans genomes reveal a recombining polyextremotolerant generalist.</title>
        <authorList>
            <person name="Gostincar C."/>
            <person name="Turk M."/>
            <person name="Zajc J."/>
            <person name="Gunde-Cimerman N."/>
        </authorList>
    </citation>
    <scope>NUCLEOTIDE SEQUENCE [LARGE SCALE GENOMIC DNA]</scope>
    <source>
        <strain evidence="3 4">EXF-10751</strain>
    </source>
</reference>
<evidence type="ECO:0000313" key="4">
    <source>
        <dbReference type="Proteomes" id="UP000310421"/>
    </source>
</evidence>
<keyword evidence="1" id="KW-1133">Transmembrane helix</keyword>